<dbReference type="RefSeq" id="WP_183318450.1">
    <property type="nucleotide sequence ID" value="NZ_JACIEN010000008.1"/>
</dbReference>
<evidence type="ECO:0000313" key="2">
    <source>
        <dbReference type="EMBL" id="MBB4019584.1"/>
    </source>
</evidence>
<dbReference type="AlphaFoldDB" id="A0A840C207"/>
<feature type="region of interest" description="Disordered" evidence="1">
    <location>
        <begin position="312"/>
        <end position="337"/>
    </location>
</feature>
<evidence type="ECO:0000313" key="3">
    <source>
        <dbReference type="Proteomes" id="UP000577362"/>
    </source>
</evidence>
<dbReference type="Pfam" id="PF05954">
    <property type="entry name" value="Phage_GPD"/>
    <property type="match status" value="1"/>
</dbReference>
<proteinExistence type="predicted"/>
<evidence type="ECO:0000256" key="1">
    <source>
        <dbReference type="SAM" id="MobiDB-lite"/>
    </source>
</evidence>
<protein>
    <recommendedName>
        <fullName evidence="4">Late control protein</fullName>
    </recommendedName>
</protein>
<keyword evidence="3" id="KW-1185">Reference proteome</keyword>
<evidence type="ECO:0008006" key="4">
    <source>
        <dbReference type="Google" id="ProtNLM"/>
    </source>
</evidence>
<organism evidence="2 3">
    <name type="scientific">Chelatococcus caeni</name>
    <dbReference type="NCBI Taxonomy" id="1348468"/>
    <lineage>
        <taxon>Bacteria</taxon>
        <taxon>Pseudomonadati</taxon>
        <taxon>Pseudomonadota</taxon>
        <taxon>Alphaproteobacteria</taxon>
        <taxon>Hyphomicrobiales</taxon>
        <taxon>Chelatococcaceae</taxon>
        <taxon>Chelatococcus</taxon>
    </lineage>
</organism>
<dbReference type="Proteomes" id="UP000577362">
    <property type="component" value="Unassembled WGS sequence"/>
</dbReference>
<dbReference type="EMBL" id="JACIEN010000008">
    <property type="protein sequence ID" value="MBB4019584.1"/>
    <property type="molecule type" value="Genomic_DNA"/>
</dbReference>
<dbReference type="SUPFAM" id="SSF69279">
    <property type="entry name" value="Phage tail proteins"/>
    <property type="match status" value="1"/>
</dbReference>
<dbReference type="Gene3D" id="3.55.50.10">
    <property type="entry name" value="Baseplate protein-like domains"/>
    <property type="match status" value="1"/>
</dbReference>
<gene>
    <name evidence="2" type="ORF">GGR16_004639</name>
</gene>
<comment type="caution">
    <text evidence="2">The sequence shown here is derived from an EMBL/GenBank/DDBJ whole genome shotgun (WGS) entry which is preliminary data.</text>
</comment>
<name>A0A840C207_9HYPH</name>
<accession>A0A840C207</accession>
<sequence>MTPAFQIFADGRNVTEAFNDRLLSLTVTDEDGLDSDAVEITVDDRDNVVALPRKGASLTILMGYRETGLSLMGRFTVDEVTIEGPPWEIGVHGRAADLRASFKEQKTRHFEGTTLGAIFEKLASEHGLEAAIDPELAKRAVRYVAQTEESDLHFATRLARRHDAVAKPANGRLVVAHKGAGRSGSGQTLERLVLRPGDVTHVRVSKADRPDHGGVEAEWYDRDGAERRSVLVENGEGPRMRLPHTYPSEEEAVRAAEARSRELDRAEGSLSVEMPGRTDIAAEMQVDMVGFRDGIAGAWTIERAEHRLDGGGYVTSLEAGKGKKKEGGEGEGDDGEE</sequence>
<reference evidence="2 3" key="1">
    <citation type="submission" date="2020-08" db="EMBL/GenBank/DDBJ databases">
        <title>Genomic Encyclopedia of Type Strains, Phase IV (KMG-IV): sequencing the most valuable type-strain genomes for metagenomic binning, comparative biology and taxonomic classification.</title>
        <authorList>
            <person name="Goeker M."/>
        </authorList>
    </citation>
    <scope>NUCLEOTIDE SEQUENCE [LARGE SCALE GENOMIC DNA]</scope>
    <source>
        <strain evidence="2 3">DSM 103737</strain>
    </source>
</reference>